<protein>
    <submittedName>
        <fullName evidence="2">ATP-binding protein</fullName>
    </submittedName>
</protein>
<dbReference type="EMBL" id="BOOA01000025">
    <property type="protein sequence ID" value="GIH25144.1"/>
    <property type="molecule type" value="Genomic_DNA"/>
</dbReference>
<proteinExistence type="predicted"/>
<dbReference type="GO" id="GO:0005524">
    <property type="term" value="F:ATP binding"/>
    <property type="evidence" value="ECO:0007669"/>
    <property type="project" value="UniProtKB-KW"/>
</dbReference>
<evidence type="ECO:0000313" key="2">
    <source>
        <dbReference type="EMBL" id="GIH25144.1"/>
    </source>
</evidence>
<gene>
    <name evidence="2" type="ORF">Aph01nite_34540</name>
</gene>
<dbReference type="RefSeq" id="WP_204041871.1">
    <property type="nucleotide sequence ID" value="NZ_BOOA01000025.1"/>
</dbReference>
<keyword evidence="3" id="KW-1185">Reference proteome</keyword>
<dbReference type="AlphaFoldDB" id="A0A919UKL6"/>
<evidence type="ECO:0000256" key="1">
    <source>
        <dbReference type="SAM" id="MobiDB-lite"/>
    </source>
</evidence>
<comment type="caution">
    <text evidence="2">The sequence shown here is derived from an EMBL/GenBank/DDBJ whole genome shotgun (WGS) entry which is preliminary data.</text>
</comment>
<evidence type="ECO:0000313" key="3">
    <source>
        <dbReference type="Proteomes" id="UP000640052"/>
    </source>
</evidence>
<keyword evidence="2" id="KW-0547">Nucleotide-binding</keyword>
<dbReference type="Proteomes" id="UP000640052">
    <property type="component" value="Unassembled WGS sequence"/>
</dbReference>
<name>A0A919UKL6_9ACTN</name>
<reference evidence="2" key="1">
    <citation type="submission" date="2021-01" db="EMBL/GenBank/DDBJ databases">
        <title>Whole genome shotgun sequence of Acrocarpospora phusangensis NBRC 108782.</title>
        <authorList>
            <person name="Komaki H."/>
            <person name="Tamura T."/>
        </authorList>
    </citation>
    <scope>NUCLEOTIDE SEQUENCE</scope>
    <source>
        <strain evidence="2">NBRC 108782</strain>
    </source>
</reference>
<keyword evidence="2" id="KW-0067">ATP-binding</keyword>
<feature type="region of interest" description="Disordered" evidence="1">
    <location>
        <begin position="483"/>
        <end position="529"/>
    </location>
</feature>
<feature type="compositionally biased region" description="Polar residues" evidence="1">
    <location>
        <begin position="518"/>
        <end position="527"/>
    </location>
</feature>
<accession>A0A919UKL6</accession>
<sequence>MTEAEEIVAGAGVAVPDAADGEQAKEEKKSASTVLVELAQASYRFGVSEAGETFGVPRVGSPVVFLLRGGKTSLRAQLARAYFARVRKAAPQQALADALLVIEGFAQEENPERLEIRVARSDGAFWLDLGDPTGRAVRIKPGGWTIEDEPPVLFKRTALTLPLPLPVRGGSLDELWEWLNFDPADRPLVVAWLVSLFFPEMPHPVPNLSGEQGSGKSTAGKVMSLIVDPTGAPARKAPRDPESWVTAATGSWVVSLDNLSDMPPWLSDAICRAVTGDGDVRRKLYTNTDLEVISFRRCVILNGIDLGAVRGDLADRLIPLDLLIIGEDNRLEEEELWPSWQEAHPRILGAVLDMLASVASQLPSVRLARKPRMADFARILKAVDELSGTDGLARYLSKQKALATDSLTADVFIVAVAEKIDTTFTGTASELLVLVTPDDDGKWRAPKGWPGTARAVTTRLRRQAPPMRKAGWMVEDDGGANHSNAVRWTLTPPPREVGDSGSLGSHSSRSLQGREFASQASQENGPSQVVPCTRCGLPLHPAAAAGGHTTHPSC</sequence>
<feature type="compositionally biased region" description="Low complexity" evidence="1">
    <location>
        <begin position="499"/>
        <end position="514"/>
    </location>
</feature>
<organism evidence="2 3">
    <name type="scientific">Acrocarpospora phusangensis</name>
    <dbReference type="NCBI Taxonomy" id="1070424"/>
    <lineage>
        <taxon>Bacteria</taxon>
        <taxon>Bacillati</taxon>
        <taxon>Actinomycetota</taxon>
        <taxon>Actinomycetes</taxon>
        <taxon>Streptosporangiales</taxon>
        <taxon>Streptosporangiaceae</taxon>
        <taxon>Acrocarpospora</taxon>
    </lineage>
</organism>